<dbReference type="InterPro" id="IPR036179">
    <property type="entry name" value="Ig-like_dom_sf"/>
</dbReference>
<dbReference type="SMART" id="SM00409">
    <property type="entry name" value="IG"/>
    <property type="match status" value="1"/>
</dbReference>
<dbReference type="PROSITE" id="PS50835">
    <property type="entry name" value="IG_LIKE"/>
    <property type="match status" value="1"/>
</dbReference>
<evidence type="ECO:0000259" key="2">
    <source>
        <dbReference type="PROSITE" id="PS50835"/>
    </source>
</evidence>
<protein>
    <submittedName>
        <fullName evidence="3">CD7 protein</fullName>
    </submittedName>
</protein>
<evidence type="ECO:0000313" key="4">
    <source>
        <dbReference type="Proteomes" id="UP000475037"/>
    </source>
</evidence>
<dbReference type="CDD" id="cd00099">
    <property type="entry name" value="IgV"/>
    <property type="match status" value="1"/>
</dbReference>
<feature type="non-terminal residue" evidence="3">
    <location>
        <position position="185"/>
    </location>
</feature>
<feature type="transmembrane region" description="Helical" evidence="1">
    <location>
        <begin position="123"/>
        <end position="146"/>
    </location>
</feature>
<dbReference type="GO" id="GO:0002250">
    <property type="term" value="P:adaptive immune response"/>
    <property type="evidence" value="ECO:0007669"/>
    <property type="project" value="InterPro"/>
</dbReference>
<dbReference type="InterPro" id="IPR013783">
    <property type="entry name" value="Ig-like_fold"/>
</dbReference>
<name>A0A6G1BGP5_CROCR</name>
<feature type="domain" description="Ig-like" evidence="2">
    <location>
        <begin position="1"/>
        <end position="89"/>
    </location>
</feature>
<dbReference type="AlphaFoldDB" id="A0A6G1BGP5"/>
<dbReference type="PANTHER" id="PTHR15343:SF0">
    <property type="entry name" value="T-CELL ANTIGEN CD7"/>
    <property type="match status" value="1"/>
</dbReference>
<dbReference type="PANTHER" id="PTHR15343">
    <property type="entry name" value="CD7"/>
    <property type="match status" value="1"/>
</dbReference>
<gene>
    <name evidence="3" type="primary">Cd7</name>
    <name evidence="3" type="ORF">FOF47_R17685</name>
</gene>
<accession>A0A6G1BGP5</accession>
<keyword evidence="1" id="KW-0812">Transmembrane</keyword>
<dbReference type="GO" id="GO:0016020">
    <property type="term" value="C:membrane"/>
    <property type="evidence" value="ECO:0007669"/>
    <property type="project" value="InterPro"/>
</dbReference>
<dbReference type="InterPro" id="IPR013106">
    <property type="entry name" value="Ig_V-set"/>
</dbReference>
<comment type="caution">
    <text evidence="3">The sequence shown here is derived from an EMBL/GenBank/DDBJ whole genome shotgun (WGS) entry which is preliminary data.</text>
</comment>
<sequence>EVRQAPPYAIAPEGGSVHITCCSNGTLLGVYLKQRWPRPSNVIYYEDNKEPTVDEKFRGRIVFSGQQHNLTVTMHHLRPADTGAYACQAVMKDEVWGPGTLVVVTDKLSKAGDTSQEAWPMHFSFPVALAVSGFVIGLGLGAACVLRRAQIKKLCCLKDENSACVVYEDMSYSGQNTMSAPNVYQ</sequence>
<keyword evidence="1" id="KW-1133">Transmembrane helix</keyword>
<keyword evidence="1" id="KW-0472">Membrane</keyword>
<reference evidence="3 4" key="1">
    <citation type="submission" date="2019-11" db="EMBL/GenBank/DDBJ databases">
        <authorList>
            <person name="Yang C."/>
            <person name="Li F."/>
        </authorList>
    </citation>
    <scope>NUCLEOTIDE SEQUENCE [LARGE SCALE GENOMIC DNA]</scope>
    <source>
        <strain evidence="3">KB4526</strain>
        <tissue evidence="3">Muscle</tissue>
    </source>
</reference>
<dbReference type="InterPro" id="IPR039090">
    <property type="entry name" value="CD7"/>
</dbReference>
<dbReference type="GO" id="GO:0038023">
    <property type="term" value="F:signaling receptor activity"/>
    <property type="evidence" value="ECO:0007669"/>
    <property type="project" value="InterPro"/>
</dbReference>
<dbReference type="Gene3D" id="2.60.40.10">
    <property type="entry name" value="Immunoglobulins"/>
    <property type="match status" value="1"/>
</dbReference>
<dbReference type="InterPro" id="IPR007110">
    <property type="entry name" value="Ig-like_dom"/>
</dbReference>
<proteinExistence type="predicted"/>
<dbReference type="Proteomes" id="UP000475037">
    <property type="component" value="Unassembled WGS sequence"/>
</dbReference>
<dbReference type="SUPFAM" id="SSF48726">
    <property type="entry name" value="Immunoglobulin"/>
    <property type="match status" value="1"/>
</dbReference>
<organism evidence="3 4">
    <name type="scientific">Crocuta crocuta</name>
    <name type="common">Spotted hyena</name>
    <dbReference type="NCBI Taxonomy" id="9678"/>
    <lineage>
        <taxon>Eukaryota</taxon>
        <taxon>Metazoa</taxon>
        <taxon>Chordata</taxon>
        <taxon>Craniata</taxon>
        <taxon>Vertebrata</taxon>
        <taxon>Euteleostomi</taxon>
        <taxon>Mammalia</taxon>
        <taxon>Eutheria</taxon>
        <taxon>Laurasiatheria</taxon>
        <taxon>Carnivora</taxon>
        <taxon>Feliformia</taxon>
        <taxon>Hyaenidae</taxon>
        <taxon>Crocuta</taxon>
    </lineage>
</organism>
<evidence type="ECO:0000313" key="3">
    <source>
        <dbReference type="EMBL" id="KAF0887169.1"/>
    </source>
</evidence>
<feature type="non-terminal residue" evidence="3">
    <location>
        <position position="1"/>
    </location>
</feature>
<dbReference type="Pfam" id="PF07686">
    <property type="entry name" value="V-set"/>
    <property type="match status" value="1"/>
</dbReference>
<dbReference type="EMBL" id="VOAJ01000527">
    <property type="protein sequence ID" value="KAF0887169.1"/>
    <property type="molecule type" value="Genomic_DNA"/>
</dbReference>
<keyword evidence="4" id="KW-1185">Reference proteome</keyword>
<evidence type="ECO:0000256" key="1">
    <source>
        <dbReference type="SAM" id="Phobius"/>
    </source>
</evidence>
<dbReference type="InterPro" id="IPR003599">
    <property type="entry name" value="Ig_sub"/>
</dbReference>